<dbReference type="PANTHER" id="PTHR43649:SF28">
    <property type="entry name" value="BINDING PROTEIN COMPONENT OF ABC SUGAR TRANSPORTER-RELATED"/>
    <property type="match status" value="1"/>
</dbReference>
<name>A0A2P4ESK4_9GAMM</name>
<comment type="caution">
    <text evidence="7">The sequence shown here is derived from an EMBL/GenBank/DDBJ whole genome shotgun (WGS) entry which is preliminary data.</text>
</comment>
<organism evidence="7 8">
    <name type="scientific">Halopseudomonas oceani</name>
    <dbReference type="NCBI Taxonomy" id="1708783"/>
    <lineage>
        <taxon>Bacteria</taxon>
        <taxon>Pseudomonadati</taxon>
        <taxon>Pseudomonadota</taxon>
        <taxon>Gammaproteobacteria</taxon>
        <taxon>Pseudomonadales</taxon>
        <taxon>Pseudomonadaceae</taxon>
        <taxon>Halopseudomonas</taxon>
    </lineage>
</organism>
<keyword evidence="3" id="KW-0813">Transport</keyword>
<comment type="subcellular location">
    <subcellularLocation>
        <location evidence="1">Periplasm</location>
    </subcellularLocation>
</comment>
<dbReference type="Pfam" id="PF01547">
    <property type="entry name" value="SBP_bac_1"/>
    <property type="match status" value="1"/>
</dbReference>
<keyword evidence="8" id="KW-1185">Reference proteome</keyword>
<evidence type="ECO:0000256" key="1">
    <source>
        <dbReference type="ARBA" id="ARBA00004418"/>
    </source>
</evidence>
<comment type="function">
    <text evidence="5">Part of a binding-protein-dependent transport system for a sugar.</text>
</comment>
<dbReference type="GO" id="GO:0042597">
    <property type="term" value="C:periplasmic space"/>
    <property type="evidence" value="ECO:0007669"/>
    <property type="project" value="UniProtKB-SubCell"/>
</dbReference>
<dbReference type="Gene3D" id="3.40.190.10">
    <property type="entry name" value="Periplasmic binding protein-like II"/>
    <property type="match status" value="2"/>
</dbReference>
<proteinExistence type="inferred from homology"/>
<sequence>MHWWVSPGEQASIQVIQQYQAERGIEWITTARKGSGTSSYMDAVRQRVASGAPPMASQAIGYDIQDWAMQGKLANLDAIAVDQEWEEVIPAEIQALSRYQGHWVAVPINAHATNRLWLNQKLLSQLELSAPDTWPELLQMLDKARAAGATPLAIGNEPWEHTLLFENVAAGTGGADFYRRVFLDLTPTAADDLLLLQSFERMRQLRSYMDAGRHNRSWDEATDLVRNGQALMQAQGTWVNGEFRAHGLIPEQDYACFRFPDTQGLFLFNSDQYMLFKDYPATPEIREAFASSLMDIELQRQLNIATGAAPARVDVPSATFDLCGQQAINDLRASNMRRTVMGSVAMGNANPGQVKEAIYTIVSSHLNDQLSDAEAVAQLKAAITSFSPSFPGTSR</sequence>
<keyword evidence="4" id="KW-0732">Signal</keyword>
<dbReference type="PANTHER" id="PTHR43649">
    <property type="entry name" value="ARABINOSE-BINDING PROTEIN-RELATED"/>
    <property type="match status" value="1"/>
</dbReference>
<evidence type="ECO:0000256" key="3">
    <source>
        <dbReference type="ARBA" id="ARBA00022448"/>
    </source>
</evidence>
<comment type="similarity">
    <text evidence="2">Belongs to the bacterial solute-binding protein 1 family.</text>
</comment>
<dbReference type="AlphaFoldDB" id="A0A2P4ESK4"/>
<protein>
    <recommendedName>
        <fullName evidence="6">Probable sugar-binding periplasmic protein</fullName>
    </recommendedName>
</protein>
<dbReference type="SUPFAM" id="SSF53850">
    <property type="entry name" value="Periplasmic binding protein-like II"/>
    <property type="match status" value="1"/>
</dbReference>
<evidence type="ECO:0000256" key="6">
    <source>
        <dbReference type="ARBA" id="ARBA00049753"/>
    </source>
</evidence>
<evidence type="ECO:0000313" key="7">
    <source>
        <dbReference type="EMBL" id="POB02005.1"/>
    </source>
</evidence>
<evidence type="ECO:0000313" key="8">
    <source>
        <dbReference type="Proteomes" id="UP000243451"/>
    </source>
</evidence>
<accession>A0A2P4ESK4</accession>
<reference evidence="7 8" key="1">
    <citation type="submission" date="2018-01" db="EMBL/GenBank/DDBJ databases">
        <title>Draft genome of the type strain Pseudomonas oceani DSM 100277 isolated from the deep water in Okinawa trough, northwestern Pacific Ocean.</title>
        <authorList>
            <person name="Gomila M."/>
            <person name="Mulet M."/>
            <person name="Garcia-Valdes E."/>
            <person name="Lalucat J."/>
        </authorList>
    </citation>
    <scope>NUCLEOTIDE SEQUENCE [LARGE SCALE GENOMIC DNA]</scope>
    <source>
        <strain evidence="7 8">DSM 100277</strain>
    </source>
</reference>
<dbReference type="OrthoDB" id="5580590at2"/>
<evidence type="ECO:0000256" key="2">
    <source>
        <dbReference type="ARBA" id="ARBA00008520"/>
    </source>
</evidence>
<dbReference type="EMBL" id="PPSK01000016">
    <property type="protein sequence ID" value="POB02005.1"/>
    <property type="molecule type" value="Genomic_DNA"/>
</dbReference>
<evidence type="ECO:0000256" key="4">
    <source>
        <dbReference type="ARBA" id="ARBA00022729"/>
    </source>
</evidence>
<dbReference type="InterPro" id="IPR006059">
    <property type="entry name" value="SBP"/>
</dbReference>
<dbReference type="Proteomes" id="UP000243451">
    <property type="component" value="Unassembled WGS sequence"/>
</dbReference>
<evidence type="ECO:0000256" key="5">
    <source>
        <dbReference type="ARBA" id="ARBA00049629"/>
    </source>
</evidence>
<dbReference type="InterPro" id="IPR050490">
    <property type="entry name" value="Bact_solute-bd_prot1"/>
</dbReference>
<gene>
    <name evidence="7" type="ORF">C1949_14695</name>
</gene>